<dbReference type="GO" id="GO:0003735">
    <property type="term" value="F:structural constituent of ribosome"/>
    <property type="evidence" value="ECO:0007669"/>
    <property type="project" value="InterPro"/>
</dbReference>
<dbReference type="PANTHER" id="PTHR13528">
    <property type="entry name" value="39S RIBOSOMAL PROTEIN L28, MITOCHONDRIAL"/>
    <property type="match status" value="1"/>
</dbReference>
<dbReference type="Gene3D" id="2.30.170.40">
    <property type="entry name" value="Ribosomal protein L28/L24"/>
    <property type="match status" value="1"/>
</dbReference>
<gene>
    <name evidence="5" type="primary">rpmB</name>
    <name evidence="7" type="ORF">BSZ39_03815</name>
</gene>
<keyword evidence="3 5" id="KW-0687">Ribonucleoprotein</keyword>
<dbReference type="GO" id="GO:0005840">
    <property type="term" value="C:ribosome"/>
    <property type="evidence" value="ECO:0007669"/>
    <property type="project" value="UniProtKB-KW"/>
</dbReference>
<comment type="similarity">
    <text evidence="1 5">Belongs to the bacterial ribosomal protein bL28 family.</text>
</comment>
<dbReference type="GO" id="GO:0006412">
    <property type="term" value="P:translation"/>
    <property type="evidence" value="ECO:0007669"/>
    <property type="project" value="UniProtKB-UniRule"/>
</dbReference>
<dbReference type="RefSeq" id="WP_073716076.1">
    <property type="nucleotide sequence ID" value="NZ_MQVR01000014.1"/>
</dbReference>
<keyword evidence="2 5" id="KW-0689">Ribosomal protein</keyword>
<evidence type="ECO:0000256" key="1">
    <source>
        <dbReference type="ARBA" id="ARBA00008760"/>
    </source>
</evidence>
<evidence type="ECO:0000256" key="5">
    <source>
        <dbReference type="HAMAP-Rule" id="MF_00373"/>
    </source>
</evidence>
<evidence type="ECO:0000256" key="3">
    <source>
        <dbReference type="ARBA" id="ARBA00023274"/>
    </source>
</evidence>
<sequence>MSAHCQVTGKSPAFGKRVSHSHRRTSRRFNPNIQKKTYYVPSLGRRVTLRVSTNGIKVIDKRGIDAVVAEMLARGEKL</sequence>
<dbReference type="InterPro" id="IPR037147">
    <property type="entry name" value="Ribosomal_bL28_sf"/>
</dbReference>
<evidence type="ECO:0000256" key="4">
    <source>
        <dbReference type="ARBA" id="ARBA00035174"/>
    </source>
</evidence>
<dbReference type="Proteomes" id="UP000185628">
    <property type="component" value="Unassembled WGS sequence"/>
</dbReference>
<dbReference type="NCBIfam" id="TIGR00009">
    <property type="entry name" value="L28"/>
    <property type="match status" value="1"/>
</dbReference>
<accession>A0A1Q5Q3Y2</accession>
<reference evidence="8" key="1">
    <citation type="submission" date="2016-12" db="EMBL/GenBank/DDBJ databases">
        <authorList>
            <person name="Meng X."/>
        </authorList>
    </citation>
    <scope>NUCLEOTIDE SEQUENCE [LARGE SCALE GENOMIC DNA]</scope>
    <source>
        <strain evidence="8">DSM 19116</strain>
    </source>
</reference>
<dbReference type="InterPro" id="IPR026569">
    <property type="entry name" value="Ribosomal_bL28"/>
</dbReference>
<evidence type="ECO:0000313" key="8">
    <source>
        <dbReference type="Proteomes" id="UP000185628"/>
    </source>
</evidence>
<dbReference type="AlphaFoldDB" id="A0A1Q5Q3Y2"/>
<dbReference type="InterPro" id="IPR001383">
    <property type="entry name" value="Ribosomal_bL28_bact-type"/>
</dbReference>
<dbReference type="STRING" id="208480.SAMN02910418_01932"/>
<proteinExistence type="inferred from homology"/>
<dbReference type="Pfam" id="PF00830">
    <property type="entry name" value="Ribosomal_L28"/>
    <property type="match status" value="1"/>
</dbReference>
<dbReference type="InterPro" id="IPR034704">
    <property type="entry name" value="Ribosomal_bL28/bL31-like_sf"/>
</dbReference>
<dbReference type="EMBL" id="MQVR01000014">
    <property type="protein sequence ID" value="OKL54523.1"/>
    <property type="molecule type" value="Genomic_DNA"/>
</dbReference>
<keyword evidence="8" id="KW-1185">Reference proteome</keyword>
<evidence type="ECO:0000256" key="2">
    <source>
        <dbReference type="ARBA" id="ARBA00022980"/>
    </source>
</evidence>
<protein>
    <recommendedName>
        <fullName evidence="4 5">Large ribosomal subunit protein bL28</fullName>
    </recommendedName>
</protein>
<feature type="region of interest" description="Disordered" evidence="6">
    <location>
        <begin position="1"/>
        <end position="24"/>
    </location>
</feature>
<dbReference type="GO" id="GO:1990904">
    <property type="term" value="C:ribonucleoprotein complex"/>
    <property type="evidence" value="ECO:0007669"/>
    <property type="project" value="UniProtKB-KW"/>
</dbReference>
<organism evidence="7 8">
    <name type="scientific">Bowdeniella nasicola</name>
    <dbReference type="NCBI Taxonomy" id="208480"/>
    <lineage>
        <taxon>Bacteria</taxon>
        <taxon>Bacillati</taxon>
        <taxon>Actinomycetota</taxon>
        <taxon>Actinomycetes</taxon>
        <taxon>Actinomycetales</taxon>
        <taxon>Actinomycetaceae</taxon>
        <taxon>Bowdeniella</taxon>
    </lineage>
</organism>
<dbReference type="PANTHER" id="PTHR13528:SF2">
    <property type="entry name" value="LARGE RIBOSOMAL SUBUNIT PROTEIN BL28M"/>
    <property type="match status" value="1"/>
</dbReference>
<dbReference type="SUPFAM" id="SSF143800">
    <property type="entry name" value="L28p-like"/>
    <property type="match status" value="1"/>
</dbReference>
<name>A0A1Q5Q3Y2_9ACTO</name>
<dbReference type="OrthoDB" id="9805609at2"/>
<dbReference type="HAMAP" id="MF_00373">
    <property type="entry name" value="Ribosomal_bL28"/>
    <property type="match status" value="1"/>
</dbReference>
<evidence type="ECO:0000313" key="7">
    <source>
        <dbReference type="EMBL" id="OKL54523.1"/>
    </source>
</evidence>
<dbReference type="FunFam" id="2.30.170.40:FF:000001">
    <property type="entry name" value="50S ribosomal protein L28"/>
    <property type="match status" value="1"/>
</dbReference>
<evidence type="ECO:0000256" key="6">
    <source>
        <dbReference type="SAM" id="MobiDB-lite"/>
    </source>
</evidence>
<comment type="caution">
    <text evidence="7">The sequence shown here is derived from an EMBL/GenBank/DDBJ whole genome shotgun (WGS) entry which is preliminary data.</text>
</comment>